<evidence type="ECO:0000259" key="1">
    <source>
        <dbReference type="SMART" id="SM00470"/>
    </source>
</evidence>
<dbReference type="EMBL" id="JBAKBE010000011">
    <property type="protein sequence ID" value="MEH0098060.1"/>
    <property type="molecule type" value="Genomic_DNA"/>
</dbReference>
<dbReference type="Pfam" id="PF02195">
    <property type="entry name" value="ParB_N"/>
    <property type="match status" value="1"/>
</dbReference>
<dbReference type="Proteomes" id="UP001380822">
    <property type="component" value="Unassembled WGS sequence"/>
</dbReference>
<dbReference type="SUPFAM" id="SSF110849">
    <property type="entry name" value="ParB/Sulfiredoxin"/>
    <property type="match status" value="1"/>
</dbReference>
<organism evidence="2 3">
    <name type="scientific">Pannonibacter anstelovis</name>
    <dbReference type="NCBI Taxonomy" id="3121537"/>
    <lineage>
        <taxon>Bacteria</taxon>
        <taxon>Pseudomonadati</taxon>
        <taxon>Pseudomonadota</taxon>
        <taxon>Alphaproteobacteria</taxon>
        <taxon>Hyphomicrobiales</taxon>
        <taxon>Stappiaceae</taxon>
        <taxon>Pannonibacter</taxon>
    </lineage>
</organism>
<accession>A0ABU7ZSB6</accession>
<protein>
    <submittedName>
        <fullName evidence="2">ParB N-terminal domain-containing protein</fullName>
    </submittedName>
</protein>
<proteinExistence type="predicted"/>
<dbReference type="Gene3D" id="3.90.1530.30">
    <property type="match status" value="1"/>
</dbReference>
<evidence type="ECO:0000313" key="3">
    <source>
        <dbReference type="Proteomes" id="UP001380822"/>
    </source>
</evidence>
<keyword evidence="3" id="KW-1185">Reference proteome</keyword>
<dbReference type="PANTHER" id="PTHR33375">
    <property type="entry name" value="CHROMOSOME-PARTITIONING PROTEIN PARB-RELATED"/>
    <property type="match status" value="1"/>
</dbReference>
<feature type="domain" description="ParB-like N-terminal" evidence="1">
    <location>
        <begin position="13"/>
        <end position="102"/>
    </location>
</feature>
<dbReference type="InterPro" id="IPR003115">
    <property type="entry name" value="ParB_N"/>
</dbReference>
<dbReference type="SMART" id="SM00470">
    <property type="entry name" value="ParB"/>
    <property type="match status" value="1"/>
</dbReference>
<reference evidence="2 3" key="1">
    <citation type="submission" date="2024-02" db="EMBL/GenBank/DDBJ databases">
        <title>A new putative Pannonibacter species isolated from two cases of bloodstream infections in paediatric patients.</title>
        <authorList>
            <person name="Castellana S."/>
            <person name="De Laurentiis V."/>
            <person name="Grassi M."/>
            <person name="De Leonardis F."/>
            <person name="Mosca A."/>
            <person name="De Carlo C."/>
            <person name="Sparapano E."/>
            <person name="Ronga L."/>
            <person name="Santacroce L."/>
            <person name="Chironna M."/>
            <person name="De Robertis A."/>
            <person name="Bianco A."/>
            <person name="Del Sambro L."/>
            <person name="Capozzi L."/>
            <person name="Parisi A."/>
        </authorList>
    </citation>
    <scope>NUCLEOTIDE SEQUENCE [LARGE SCALE GENOMIC DNA]</scope>
    <source>
        <strain evidence="2 3">Pt2</strain>
    </source>
</reference>
<dbReference type="PANTHER" id="PTHR33375:SF1">
    <property type="entry name" value="CHROMOSOME-PARTITIONING PROTEIN PARB-RELATED"/>
    <property type="match status" value="1"/>
</dbReference>
<comment type="caution">
    <text evidence="2">The sequence shown here is derived from an EMBL/GenBank/DDBJ whole genome shotgun (WGS) entry which is preliminary data.</text>
</comment>
<dbReference type="InterPro" id="IPR036086">
    <property type="entry name" value="ParB/Sulfiredoxin_sf"/>
</dbReference>
<dbReference type="Gene3D" id="1.10.10.2830">
    <property type="match status" value="1"/>
</dbReference>
<gene>
    <name evidence="2" type="ORF">V6L76_17490</name>
</gene>
<dbReference type="InterPro" id="IPR050336">
    <property type="entry name" value="Chromosome_partition/occlusion"/>
</dbReference>
<name>A0ABU7ZSB6_9HYPH</name>
<dbReference type="CDD" id="cd16409">
    <property type="entry name" value="ParB_N_like"/>
    <property type="match status" value="1"/>
</dbReference>
<evidence type="ECO:0000313" key="2">
    <source>
        <dbReference type="EMBL" id="MEH0098060.1"/>
    </source>
</evidence>
<sequence>MTTAPSPSVAQSILIPVADIHIGERLRTVDADYVAMLAASIGDIGLMHPIEVGAADRRGRYPLIAGAHRLAAYRELNLNEVPALVVSVKGIDAQLREIDENLMRRELSALDRAVFLARRKEIWEAKNPAARHGGDRRSDQVANVGDLKSGDLIGRFTADVAEKLELSERSVQRAIARYTRIAPDVRARIATTWIARRGSMLDKLAKETPEHQRAMVAELLGENRPAKTVAQARAAVRGPSLEELINQDERQFQALMRAWRTAGQRARDRFIAHVNGADAAADAAAASVEEAA</sequence>
<dbReference type="RefSeq" id="WP_334252386.1">
    <property type="nucleotide sequence ID" value="NZ_JBAKBE010000011.1"/>
</dbReference>